<organism evidence="2 3">
    <name type="scientific">Plakobranchus ocellatus</name>
    <dbReference type="NCBI Taxonomy" id="259542"/>
    <lineage>
        <taxon>Eukaryota</taxon>
        <taxon>Metazoa</taxon>
        <taxon>Spiralia</taxon>
        <taxon>Lophotrochozoa</taxon>
        <taxon>Mollusca</taxon>
        <taxon>Gastropoda</taxon>
        <taxon>Heterobranchia</taxon>
        <taxon>Euthyneura</taxon>
        <taxon>Panpulmonata</taxon>
        <taxon>Sacoglossa</taxon>
        <taxon>Placobranchoidea</taxon>
        <taxon>Plakobranchidae</taxon>
        <taxon>Plakobranchus</taxon>
    </lineage>
</organism>
<feature type="transmembrane region" description="Helical" evidence="1">
    <location>
        <begin position="604"/>
        <end position="626"/>
    </location>
</feature>
<dbReference type="AlphaFoldDB" id="A0AAV4ABE6"/>
<evidence type="ECO:0000313" key="3">
    <source>
        <dbReference type="Proteomes" id="UP000735302"/>
    </source>
</evidence>
<keyword evidence="1" id="KW-0472">Membrane</keyword>
<protein>
    <submittedName>
        <fullName evidence="2">Uncharacterized protein</fullName>
    </submittedName>
</protein>
<keyword evidence="1" id="KW-0812">Transmembrane</keyword>
<gene>
    <name evidence="2" type="ORF">PoB_003199000</name>
</gene>
<name>A0AAV4ABE6_9GAST</name>
<sequence length="687" mass="78233">MNKNSVLFKQYVNIRGDTTFPPNTEYCLFLLAAFILKTERASGIMADDPYSDQSSAKDRSILRSVTPDSKWLLAARNKLPCPADRHTRYQCIDKSYFIWSSFFISRPDEGKQGDFNLYDFCNPSCCLLLTITNNSNKIETAASTLVFIYRYAIYAAHVCTADSGYNNNIHILPYLHLIRGRQAQSRSKFLDFICFCVHDSKYINYLWVENQHLTIDNCRSLTIYFDEKTLRANCPLNILQRYVVRYRMVDFNSSEPCHCTVFSCTICPHCLISFGKTLPCFGKLNRKDLSYSFCRGVSKDFVHFIFLLNTQYVCISSHYGTDRENLNLFQEVRVKTCSIKKHRNSKCHLHEEIPQNAAFTNNAPITAASDEEKTRLRTCYSEISTRDPQACLLISDSTQNKSDHQDIPTVSNSFYCDCIIYKLQLKGFIVCFAQDEHLKNLENILLHEFYLMLRAIARYSWISCDVQGKSNIVMLLSQVLLLSNVNAKKAGVSCKCVDPVTYAWLCSRHNSLQSSSDVHVQTPGPHVRTQSSMKQVISTGISNNSLESDGVPESAITGHDNEKQLEVHAPLASSNNVCNCDQNKALLQISTVESHVFSKRFCPLPVIFVLVSTLWLFSTAFSNLLSRHSKRAARKCLHTTRYPETRTVTAWLLPLLFISFLLGLTPVKAQGLVGKYIYCRMFNLSLT</sequence>
<keyword evidence="3" id="KW-1185">Reference proteome</keyword>
<dbReference type="Proteomes" id="UP000735302">
    <property type="component" value="Unassembled WGS sequence"/>
</dbReference>
<keyword evidence="1" id="KW-1133">Transmembrane helix</keyword>
<accession>A0AAV4ABE6</accession>
<reference evidence="2 3" key="1">
    <citation type="journal article" date="2021" name="Elife">
        <title>Chloroplast acquisition without the gene transfer in kleptoplastic sea slugs, Plakobranchus ocellatus.</title>
        <authorList>
            <person name="Maeda T."/>
            <person name="Takahashi S."/>
            <person name="Yoshida T."/>
            <person name="Shimamura S."/>
            <person name="Takaki Y."/>
            <person name="Nagai Y."/>
            <person name="Toyoda A."/>
            <person name="Suzuki Y."/>
            <person name="Arimoto A."/>
            <person name="Ishii H."/>
            <person name="Satoh N."/>
            <person name="Nishiyama T."/>
            <person name="Hasebe M."/>
            <person name="Maruyama T."/>
            <person name="Minagawa J."/>
            <person name="Obokata J."/>
            <person name="Shigenobu S."/>
        </authorList>
    </citation>
    <scope>NUCLEOTIDE SEQUENCE [LARGE SCALE GENOMIC DNA]</scope>
</reference>
<evidence type="ECO:0000313" key="2">
    <source>
        <dbReference type="EMBL" id="GFO05485.1"/>
    </source>
</evidence>
<proteinExistence type="predicted"/>
<comment type="caution">
    <text evidence="2">The sequence shown here is derived from an EMBL/GenBank/DDBJ whole genome shotgun (WGS) entry which is preliminary data.</text>
</comment>
<feature type="transmembrane region" description="Helical" evidence="1">
    <location>
        <begin position="647"/>
        <end position="667"/>
    </location>
</feature>
<dbReference type="EMBL" id="BLXT01003748">
    <property type="protein sequence ID" value="GFO05485.1"/>
    <property type="molecule type" value="Genomic_DNA"/>
</dbReference>
<evidence type="ECO:0000256" key="1">
    <source>
        <dbReference type="SAM" id="Phobius"/>
    </source>
</evidence>